<name>A0AAN6M8T6_9PLEO</name>
<evidence type="ECO:0000313" key="4">
    <source>
        <dbReference type="EMBL" id="KAK3216662.1"/>
    </source>
</evidence>
<dbReference type="Gene3D" id="3.90.25.10">
    <property type="entry name" value="UDP-galactose 4-epimerase, domain 1"/>
    <property type="match status" value="1"/>
</dbReference>
<evidence type="ECO:0000256" key="1">
    <source>
        <dbReference type="ARBA" id="ARBA00006328"/>
    </source>
</evidence>
<comment type="similarity">
    <text evidence="1">Belongs to the NmrA-type oxidoreductase family.</text>
</comment>
<organism evidence="4 5">
    <name type="scientific">Pseudopithomyces chartarum</name>
    <dbReference type="NCBI Taxonomy" id="1892770"/>
    <lineage>
        <taxon>Eukaryota</taxon>
        <taxon>Fungi</taxon>
        <taxon>Dikarya</taxon>
        <taxon>Ascomycota</taxon>
        <taxon>Pezizomycotina</taxon>
        <taxon>Dothideomycetes</taxon>
        <taxon>Pleosporomycetidae</taxon>
        <taxon>Pleosporales</taxon>
        <taxon>Massarineae</taxon>
        <taxon>Didymosphaeriaceae</taxon>
        <taxon>Pseudopithomyces</taxon>
    </lineage>
</organism>
<dbReference type="Proteomes" id="UP001280581">
    <property type="component" value="Unassembled WGS sequence"/>
</dbReference>
<dbReference type="GO" id="GO:0005634">
    <property type="term" value="C:nucleus"/>
    <property type="evidence" value="ECO:0007669"/>
    <property type="project" value="TreeGrafter"/>
</dbReference>
<dbReference type="PANTHER" id="PTHR42748">
    <property type="entry name" value="NITROGEN METABOLITE REPRESSION PROTEIN NMRA FAMILY MEMBER"/>
    <property type="match status" value="1"/>
</dbReference>
<dbReference type="EMBL" id="WVTA01000001">
    <property type="protein sequence ID" value="KAK3216662.1"/>
    <property type="molecule type" value="Genomic_DNA"/>
</dbReference>
<dbReference type="Gene3D" id="3.40.50.720">
    <property type="entry name" value="NAD(P)-binding Rossmann-like Domain"/>
    <property type="match status" value="1"/>
</dbReference>
<keyword evidence="5" id="KW-1185">Reference proteome</keyword>
<proteinExistence type="inferred from homology"/>
<keyword evidence="2" id="KW-0521">NADP</keyword>
<dbReference type="SUPFAM" id="SSF51735">
    <property type="entry name" value="NAD(P)-binding Rossmann-fold domains"/>
    <property type="match status" value="1"/>
</dbReference>
<evidence type="ECO:0000256" key="2">
    <source>
        <dbReference type="ARBA" id="ARBA00022857"/>
    </source>
</evidence>
<dbReference type="AlphaFoldDB" id="A0AAN6M8T6"/>
<dbReference type="InterPro" id="IPR036291">
    <property type="entry name" value="NAD(P)-bd_dom_sf"/>
</dbReference>
<dbReference type="InterPro" id="IPR051164">
    <property type="entry name" value="NmrA-like_oxidored"/>
</dbReference>
<comment type="caution">
    <text evidence="4">The sequence shown here is derived from an EMBL/GenBank/DDBJ whole genome shotgun (WGS) entry which is preliminary data.</text>
</comment>
<accession>A0AAN6M8T6</accession>
<feature type="domain" description="NmrA-like" evidence="3">
    <location>
        <begin position="1"/>
        <end position="251"/>
    </location>
</feature>
<protein>
    <recommendedName>
        <fullName evidence="3">NmrA-like domain-containing protein</fullName>
    </recommendedName>
</protein>
<reference evidence="4 5" key="1">
    <citation type="submission" date="2021-02" db="EMBL/GenBank/DDBJ databases">
        <title>Genome assembly of Pseudopithomyces chartarum.</title>
        <authorList>
            <person name="Jauregui R."/>
            <person name="Singh J."/>
            <person name="Voisey C."/>
        </authorList>
    </citation>
    <scope>NUCLEOTIDE SEQUENCE [LARGE SCALE GENOMIC DNA]</scope>
    <source>
        <strain evidence="4 5">AGR01</strain>
    </source>
</reference>
<gene>
    <name evidence="4" type="ORF">GRF29_1g546856</name>
</gene>
<dbReference type="Pfam" id="PF05368">
    <property type="entry name" value="NmrA"/>
    <property type="match status" value="1"/>
</dbReference>
<sequence>MSKIIAVIGATGAQGGSVANEFLKLDGWKVRAITRNASSDKAKALQSQGAEVGATVIFAVTSFFEVLFRVAKGSPNEAAVKEAELAEIIARAASRTSSLEHYIWSTLPSAKAKSNGKLPVPHFDGKAEADEWIKSDLPDLHKKTTYLMVGFYPNNIASIPGLKPVEFPGSRKWIQMLPTPASTMIAVSGDIRVTPGVWTRQIVAKPELTKGKYTSIGPETLSYGRMLAIYGEVTGRQTAFIQISVQDCVKLWGVAGKELADQLAFNECSPRAWESPDYVSKEELEIKDDEWPGLKETLESLKDQL</sequence>
<evidence type="ECO:0000259" key="3">
    <source>
        <dbReference type="Pfam" id="PF05368"/>
    </source>
</evidence>
<dbReference type="PANTHER" id="PTHR42748:SF28">
    <property type="entry name" value="NMRA-LIKE DOMAIN-CONTAINING PROTEIN"/>
    <property type="match status" value="1"/>
</dbReference>
<dbReference type="InterPro" id="IPR008030">
    <property type="entry name" value="NmrA-like"/>
</dbReference>
<evidence type="ECO:0000313" key="5">
    <source>
        <dbReference type="Proteomes" id="UP001280581"/>
    </source>
</evidence>